<evidence type="ECO:0008006" key="4">
    <source>
        <dbReference type="Google" id="ProtNLM"/>
    </source>
</evidence>
<feature type="region of interest" description="Disordered" evidence="1">
    <location>
        <begin position="43"/>
        <end position="65"/>
    </location>
</feature>
<dbReference type="Proteomes" id="UP001196870">
    <property type="component" value="Unassembled WGS sequence"/>
</dbReference>
<dbReference type="Gene3D" id="3.55.50.30">
    <property type="match status" value="1"/>
</dbReference>
<dbReference type="InterPro" id="IPR038591">
    <property type="entry name" value="NolW-like_sf"/>
</dbReference>
<keyword evidence="3" id="KW-1185">Reference proteome</keyword>
<organism evidence="2 3">
    <name type="scientific">Plastoroseomonas hellenica</name>
    <dbReference type="NCBI Taxonomy" id="2687306"/>
    <lineage>
        <taxon>Bacteria</taxon>
        <taxon>Pseudomonadati</taxon>
        <taxon>Pseudomonadota</taxon>
        <taxon>Alphaproteobacteria</taxon>
        <taxon>Acetobacterales</taxon>
        <taxon>Acetobacteraceae</taxon>
        <taxon>Plastoroseomonas</taxon>
    </lineage>
</organism>
<dbReference type="RefSeq" id="WP_211850481.1">
    <property type="nucleotide sequence ID" value="NZ_JAAGBB010000001.1"/>
</dbReference>
<evidence type="ECO:0000256" key="1">
    <source>
        <dbReference type="SAM" id="MobiDB-lite"/>
    </source>
</evidence>
<protein>
    <recommendedName>
        <fullName evidence="4">NolW-like domain-containing protein</fullName>
    </recommendedName>
</protein>
<reference evidence="3" key="1">
    <citation type="journal article" date="2021" name="Syst. Appl. Microbiol.">
        <title>Roseomonas hellenica sp. nov., isolated from roots of wild-growing Alkanna tinctoria.</title>
        <authorList>
            <person name="Rat A."/>
            <person name="Naranjo H.D."/>
            <person name="Lebbe L."/>
            <person name="Cnockaert M."/>
            <person name="Krigas N."/>
            <person name="Grigoriadou K."/>
            <person name="Maloupa E."/>
            <person name="Willems A."/>
        </authorList>
    </citation>
    <scope>NUCLEOTIDE SEQUENCE [LARGE SCALE GENOMIC DNA]</scope>
    <source>
        <strain evidence="3">LMG 31523</strain>
    </source>
</reference>
<evidence type="ECO:0000313" key="3">
    <source>
        <dbReference type="Proteomes" id="UP001196870"/>
    </source>
</evidence>
<evidence type="ECO:0000313" key="2">
    <source>
        <dbReference type="EMBL" id="MBR0662922.1"/>
    </source>
</evidence>
<proteinExistence type="predicted"/>
<dbReference type="Gene3D" id="3.30.1370.120">
    <property type="match status" value="1"/>
</dbReference>
<gene>
    <name evidence="2" type="ORF">GXW71_01010</name>
</gene>
<feature type="compositionally biased region" description="Low complexity" evidence="1">
    <location>
        <begin position="52"/>
        <end position="65"/>
    </location>
</feature>
<accession>A0ABS5ERJ7</accession>
<sequence>MNTLTQPADPRGNREASQNIPITLTRLLSVFIFVILLPVPTRAEEPAPPEPAATEEALPPALPESTASAGTELEFTISAPVPRPAVPWEGRRFDYAVVDQDLREVLTEFGRRVGLSVAISDAVRGRVRGRLPALPARGLLEQLAAMHGFDWFSDGATLHISASSEAVSRLVELGRVSPRALGAALGSLGIVDERWPIRIASGGLGLAILAGPPRYVALIEQTLAALARRETPAATVAPAGSIRIFRGRTERGT</sequence>
<comment type="caution">
    <text evidence="2">The sequence shown here is derived from an EMBL/GenBank/DDBJ whole genome shotgun (WGS) entry which is preliminary data.</text>
</comment>
<dbReference type="EMBL" id="JAAGBB010000001">
    <property type="protein sequence ID" value="MBR0662922.1"/>
    <property type="molecule type" value="Genomic_DNA"/>
</dbReference>
<name>A0ABS5ERJ7_9PROT</name>